<protein>
    <submittedName>
        <fullName evidence="2">Uncharacterized protein</fullName>
    </submittedName>
</protein>
<name>A0A4Z2J4X8_9TELE</name>
<evidence type="ECO:0000256" key="1">
    <source>
        <dbReference type="SAM" id="MobiDB-lite"/>
    </source>
</evidence>
<evidence type="ECO:0000313" key="3">
    <source>
        <dbReference type="Proteomes" id="UP000314294"/>
    </source>
</evidence>
<keyword evidence="3" id="KW-1185">Reference proteome</keyword>
<proteinExistence type="predicted"/>
<organism evidence="2 3">
    <name type="scientific">Liparis tanakae</name>
    <name type="common">Tanaka's snailfish</name>
    <dbReference type="NCBI Taxonomy" id="230148"/>
    <lineage>
        <taxon>Eukaryota</taxon>
        <taxon>Metazoa</taxon>
        <taxon>Chordata</taxon>
        <taxon>Craniata</taxon>
        <taxon>Vertebrata</taxon>
        <taxon>Euteleostomi</taxon>
        <taxon>Actinopterygii</taxon>
        <taxon>Neopterygii</taxon>
        <taxon>Teleostei</taxon>
        <taxon>Neoteleostei</taxon>
        <taxon>Acanthomorphata</taxon>
        <taxon>Eupercaria</taxon>
        <taxon>Perciformes</taxon>
        <taxon>Cottioidei</taxon>
        <taxon>Cottales</taxon>
        <taxon>Liparidae</taxon>
        <taxon>Liparis</taxon>
    </lineage>
</organism>
<dbReference type="OrthoDB" id="9332038at2759"/>
<comment type="caution">
    <text evidence="2">The sequence shown here is derived from an EMBL/GenBank/DDBJ whole genome shotgun (WGS) entry which is preliminary data.</text>
</comment>
<dbReference type="AlphaFoldDB" id="A0A4Z2J4X8"/>
<reference evidence="2 3" key="1">
    <citation type="submission" date="2019-03" db="EMBL/GenBank/DDBJ databases">
        <title>First draft genome of Liparis tanakae, snailfish: a comprehensive survey of snailfish specific genes.</title>
        <authorList>
            <person name="Kim W."/>
            <person name="Song I."/>
            <person name="Jeong J.-H."/>
            <person name="Kim D."/>
            <person name="Kim S."/>
            <person name="Ryu S."/>
            <person name="Song J.Y."/>
            <person name="Lee S.K."/>
        </authorList>
    </citation>
    <scope>NUCLEOTIDE SEQUENCE [LARGE SCALE GENOMIC DNA]</scope>
    <source>
        <tissue evidence="2">Muscle</tissue>
    </source>
</reference>
<accession>A0A4Z2J4X8</accession>
<evidence type="ECO:0000313" key="2">
    <source>
        <dbReference type="EMBL" id="TNN85067.1"/>
    </source>
</evidence>
<dbReference type="EMBL" id="SRLO01000023">
    <property type="protein sequence ID" value="TNN85067.1"/>
    <property type="molecule type" value="Genomic_DNA"/>
</dbReference>
<feature type="region of interest" description="Disordered" evidence="1">
    <location>
        <begin position="108"/>
        <end position="173"/>
    </location>
</feature>
<sequence>MLVIISRVLRCALGTLELLRAQTEEPDLCVVHDLLLLELRQPVLEVLQCLCNRNLLLNILLLRDTDPLSIAAPIRILNCWLGFGLSSCTINTHTDSGDRDPRRAAAGITDQVESETGTKPVRPGPDGVCRSRLRGGASKPKRTSCDSATRTSPDDGSDPRAPPGFTRAPLRGD</sequence>
<gene>
    <name evidence="2" type="ORF">EYF80_004721</name>
</gene>
<dbReference type="Proteomes" id="UP000314294">
    <property type="component" value="Unassembled WGS sequence"/>
</dbReference>